<sequence length="678" mass="77885">MDEFFKSMGIMQHTYESTDTDPANARFYFRILEVPREIQLSIFQELPYTTLKAVRLAHSSFRHVAASILFRRWTLDISLYVPKKMSQFDWPGAGSANHRWLDERDQTKMTVQLPISAGAQLQALWDSYENRSDELQVLFDNVQELFIREYELDEGFMDKNLKGKTWPREPEWGVEVLKSFLGRMRKLRSIDWDIAPYDLDGAMTSPSLAANLTHLSVTRTKAPVFLAKKMVKSLSGFLHLTNITNLDIKLLNQADIASFNHLPNLKNLTFEAIPGAGNIATFLTAQTVPFKLRSLTLKNDISGIIFPDEVFTKYLSTLQSLHLPTPEAEIEKIKDTRPRPIDQDIKSIWTHLAEHGIYLCTISTFGQSASLLTYLLSYPQNPATHPLESLEVRVWPHRTTYSADAHFFVNTLWNQIIPLHKRTLRRIAIYPEARSVTYGGTHLQRIKWDTVTSLRESSRSPKPIPDAELCTLNPRIEKLLKTCPKLESLEMGSMDWNGASEFLKFVLFEMPRGVRDVGFHLDGWARRLKGWDHIGSSGAYYAREFAAARKPLISAVWDHEGEPDSKEVLDDMTWRRLKINIKPLDEMWFVGGGTGQKWKWKLMDKDLEKQICSRGNQTERLWTSVMDVGRGELDSEYNSAEVNRMAVQAGRYDPVAEEERHAEFMRKIKAVSRAARSD</sequence>
<dbReference type="AlphaFoldDB" id="A0AAV9VY99"/>
<name>A0AAV9VY99_9PEZI</name>
<proteinExistence type="predicted"/>
<protein>
    <recommendedName>
        <fullName evidence="3">F-box domain-containing protein</fullName>
    </recommendedName>
</protein>
<keyword evidence="2" id="KW-1185">Reference proteome</keyword>
<evidence type="ECO:0000313" key="1">
    <source>
        <dbReference type="EMBL" id="KAK6497738.1"/>
    </source>
</evidence>
<comment type="caution">
    <text evidence="1">The sequence shown here is derived from an EMBL/GenBank/DDBJ whole genome shotgun (WGS) entry which is preliminary data.</text>
</comment>
<dbReference type="InterPro" id="IPR032675">
    <property type="entry name" value="LRR_dom_sf"/>
</dbReference>
<accession>A0AAV9VY99</accession>
<dbReference type="Gene3D" id="3.80.10.10">
    <property type="entry name" value="Ribonuclease Inhibitor"/>
    <property type="match status" value="1"/>
</dbReference>
<dbReference type="EMBL" id="JAVHJL010000009">
    <property type="protein sequence ID" value="KAK6497738.1"/>
    <property type="molecule type" value="Genomic_DNA"/>
</dbReference>
<reference evidence="1 2" key="1">
    <citation type="submission" date="2023-08" db="EMBL/GenBank/DDBJ databases">
        <authorList>
            <person name="Palmer J.M."/>
        </authorList>
    </citation>
    <scope>NUCLEOTIDE SEQUENCE [LARGE SCALE GENOMIC DNA]</scope>
    <source>
        <strain evidence="1 2">TWF481</strain>
    </source>
</reference>
<dbReference type="SUPFAM" id="SSF52047">
    <property type="entry name" value="RNI-like"/>
    <property type="match status" value="1"/>
</dbReference>
<gene>
    <name evidence="1" type="ORF">TWF481_012141</name>
</gene>
<dbReference type="Proteomes" id="UP001370758">
    <property type="component" value="Unassembled WGS sequence"/>
</dbReference>
<evidence type="ECO:0000313" key="2">
    <source>
        <dbReference type="Proteomes" id="UP001370758"/>
    </source>
</evidence>
<organism evidence="1 2">
    <name type="scientific">Arthrobotrys musiformis</name>
    <dbReference type="NCBI Taxonomy" id="47236"/>
    <lineage>
        <taxon>Eukaryota</taxon>
        <taxon>Fungi</taxon>
        <taxon>Dikarya</taxon>
        <taxon>Ascomycota</taxon>
        <taxon>Pezizomycotina</taxon>
        <taxon>Orbiliomycetes</taxon>
        <taxon>Orbiliales</taxon>
        <taxon>Orbiliaceae</taxon>
        <taxon>Arthrobotrys</taxon>
    </lineage>
</organism>
<evidence type="ECO:0008006" key="3">
    <source>
        <dbReference type="Google" id="ProtNLM"/>
    </source>
</evidence>